<sequence length="620" mass="72648">MKEYFINEEITLKAQTLGIKEGKELDLELIMLESYSGSKIKINDLKNKSFEEIKLKKSTKNEDDELKIENFQQIIQDKVSVENGEVRYSFKIEDKVEKNEDIRKVNYIIGWIDLDADGIREYDEAVIIKINHRLSKETLRLGIFFDGTGNDISDEKLKENALSNVRKLFEVYPNPLVETSEKQRLEDEEYKKKNGNYPKREKVIVTNREIFPQTMCAYVRGVGSISSTQDKDWFGGGAFGSGGEIRIKGMLYYINTAIEEYVKEYRKNENIDYYPVNLEFDIFGFSRGAALARHFVNLLKQHGIRYDEKLLYHHSKVKIRTLNVFDTVASFGKPGNDINIAYSFHIEPSYIVDKLHHFLADDEFRINFPAHLISNNDKQYPIDLIKDKFEEIVFLGAHSDIGGGYPSKLEHNISNNELSKYYLNKMYDKCKEVGVPLNEIPENSEWKYEEELENYINRFNNLYDKYSTLKTSHKKLREKQAYLSDIEISNKIEAIEAVTRIGGIGNIYNEKIDKKLQELKAKKNIFSKIDPNELKDEIAELTDIFNSKSKAEEFIELSNYFHDKYIHISYMKDIGMNPRNKNKRYHREYFRTEFEKVDKQNAKIFYSQIDILEDKNKIIG</sequence>
<organism evidence="2 3">
    <name type="scientific">Arcobacter defluvii</name>
    <dbReference type="NCBI Taxonomy" id="873191"/>
    <lineage>
        <taxon>Bacteria</taxon>
        <taxon>Pseudomonadati</taxon>
        <taxon>Campylobacterota</taxon>
        <taxon>Epsilonproteobacteria</taxon>
        <taxon>Campylobacterales</taxon>
        <taxon>Arcobacteraceae</taxon>
        <taxon>Arcobacter</taxon>
    </lineage>
</organism>
<gene>
    <name evidence="2" type="ORF">ADFLV_2248</name>
</gene>
<evidence type="ECO:0000259" key="1">
    <source>
        <dbReference type="Pfam" id="PF09994"/>
    </source>
</evidence>
<reference evidence="2 3" key="1">
    <citation type="submission" date="2020-05" db="EMBL/GenBank/DDBJ databases">
        <title>Complete genome sequencing of Campylobacter and Arcobacter type strains.</title>
        <authorList>
            <person name="Miller W.G."/>
            <person name="Yee E."/>
        </authorList>
    </citation>
    <scope>NUCLEOTIDE SEQUENCE [LARGE SCALE GENOMIC DNA]</scope>
    <source>
        <strain evidence="2 3">LMG 25694</strain>
    </source>
</reference>
<keyword evidence="3" id="KW-1185">Reference proteome</keyword>
<dbReference type="Pfam" id="PF09994">
    <property type="entry name" value="T6SS_Tle1-like_cat"/>
    <property type="match status" value="2"/>
</dbReference>
<feature type="domain" description="T6SS Phospholipase effector Tle1-like catalytic" evidence="1">
    <location>
        <begin position="141"/>
        <end position="305"/>
    </location>
</feature>
<evidence type="ECO:0000313" key="3">
    <source>
        <dbReference type="Proteomes" id="UP000503313"/>
    </source>
</evidence>
<dbReference type="PANTHER" id="PTHR33840">
    <property type="match status" value="1"/>
</dbReference>
<dbReference type="EMBL" id="CP053835">
    <property type="protein sequence ID" value="QKF78255.1"/>
    <property type="molecule type" value="Genomic_DNA"/>
</dbReference>
<evidence type="ECO:0000313" key="2">
    <source>
        <dbReference type="EMBL" id="QKF78255.1"/>
    </source>
</evidence>
<accession>A0AAE7BEZ0</accession>
<dbReference type="AlphaFoldDB" id="A0AAE7BEZ0"/>
<name>A0AAE7BEZ0_9BACT</name>
<protein>
    <recommendedName>
        <fullName evidence="1">T6SS Phospholipase effector Tle1-like catalytic domain-containing protein</fullName>
    </recommendedName>
</protein>
<dbReference type="KEGG" id="adz:ADFLV_2248"/>
<feature type="domain" description="T6SS Phospholipase effector Tle1-like catalytic" evidence="1">
    <location>
        <begin position="313"/>
        <end position="427"/>
    </location>
</feature>
<proteinExistence type="predicted"/>
<dbReference type="InterPro" id="IPR018712">
    <property type="entry name" value="Tle1-like_cat"/>
</dbReference>
<dbReference type="Proteomes" id="UP000503313">
    <property type="component" value="Chromosome"/>
</dbReference>
<dbReference type="PANTHER" id="PTHR33840:SF1">
    <property type="entry name" value="TLE1 PHOSPHOLIPASE DOMAIN-CONTAINING PROTEIN"/>
    <property type="match status" value="1"/>
</dbReference>
<dbReference type="RefSeq" id="WP_129012238.1">
    <property type="nucleotide sequence ID" value="NZ_CP053835.1"/>
</dbReference>